<keyword evidence="3" id="KW-1185">Reference proteome</keyword>
<name>A0A8E5HL40_USTVR</name>
<evidence type="ECO:0000256" key="1">
    <source>
        <dbReference type="SAM" id="MobiDB-lite"/>
    </source>
</evidence>
<dbReference type="RefSeq" id="XP_042995114.1">
    <property type="nucleotide sequence ID" value="XM_043139180.1"/>
</dbReference>
<dbReference type="AlphaFoldDB" id="A0A8E5HL40"/>
<feature type="region of interest" description="Disordered" evidence="1">
    <location>
        <begin position="1"/>
        <end position="66"/>
    </location>
</feature>
<feature type="compositionally biased region" description="Polar residues" evidence="1">
    <location>
        <begin position="36"/>
        <end position="51"/>
    </location>
</feature>
<dbReference type="GeneID" id="66062460"/>
<evidence type="ECO:0000313" key="2">
    <source>
        <dbReference type="EMBL" id="QUC17441.1"/>
    </source>
</evidence>
<dbReference type="KEGG" id="uvi:66062460"/>
<organism evidence="2 3">
    <name type="scientific">Ustilaginoidea virens</name>
    <name type="common">Rice false smut fungus</name>
    <name type="synonym">Villosiclava virens</name>
    <dbReference type="NCBI Taxonomy" id="1159556"/>
    <lineage>
        <taxon>Eukaryota</taxon>
        <taxon>Fungi</taxon>
        <taxon>Dikarya</taxon>
        <taxon>Ascomycota</taxon>
        <taxon>Pezizomycotina</taxon>
        <taxon>Sordariomycetes</taxon>
        <taxon>Hypocreomycetidae</taxon>
        <taxon>Hypocreales</taxon>
        <taxon>Clavicipitaceae</taxon>
        <taxon>Ustilaginoidea</taxon>
    </lineage>
</organism>
<gene>
    <name evidence="2" type="ORF">UV8b_01682</name>
</gene>
<accession>A0A8E5HL40</accession>
<proteinExistence type="predicted"/>
<dbReference type="Proteomes" id="UP000027002">
    <property type="component" value="Chromosome 1"/>
</dbReference>
<evidence type="ECO:0000313" key="3">
    <source>
        <dbReference type="Proteomes" id="UP000027002"/>
    </source>
</evidence>
<sequence length="116" mass="12414">MASSSPRPRPHDDWGGALPPTSPTNLAANAKPLGNPWSQTAVRQGVSQQAKQWAFGRAPPGLPGQSWSNPRLLLTAYIHDPSRPNGTPKTWDNRQPRIQSVVELAASPYMAPGEGG</sequence>
<reference evidence="2" key="1">
    <citation type="submission" date="2020-03" db="EMBL/GenBank/DDBJ databases">
        <title>A mixture of massive structural variations and highly conserved coding sequences in Ustilaginoidea virens genome.</title>
        <authorList>
            <person name="Zhang K."/>
            <person name="Zhao Z."/>
            <person name="Zhang Z."/>
            <person name="Li Y."/>
            <person name="Hsiang T."/>
            <person name="Sun W."/>
        </authorList>
    </citation>
    <scope>NUCLEOTIDE SEQUENCE</scope>
    <source>
        <strain evidence="2">UV-8b</strain>
    </source>
</reference>
<protein>
    <submittedName>
        <fullName evidence="2">Uncharacterized protein</fullName>
    </submittedName>
</protein>
<dbReference type="EMBL" id="CP072753">
    <property type="protein sequence ID" value="QUC17441.1"/>
    <property type="molecule type" value="Genomic_DNA"/>
</dbReference>